<protein>
    <recommendedName>
        <fullName evidence="6">SWIM-type domain-containing protein</fullName>
    </recommendedName>
</protein>
<dbReference type="PANTHER" id="PTHR31973">
    <property type="entry name" value="POLYPROTEIN, PUTATIVE-RELATED"/>
    <property type="match status" value="1"/>
</dbReference>
<dbReference type="GO" id="GO:0008270">
    <property type="term" value="F:zinc ion binding"/>
    <property type="evidence" value="ECO:0007669"/>
    <property type="project" value="UniProtKB-KW"/>
</dbReference>
<gene>
    <name evidence="7" type="ORF">OsJ_02067</name>
</gene>
<keyword evidence="3" id="KW-0862">Zinc</keyword>
<evidence type="ECO:0000256" key="2">
    <source>
        <dbReference type="ARBA" id="ARBA00022771"/>
    </source>
</evidence>
<proteinExistence type="predicted"/>
<feature type="compositionally biased region" description="Basic residues" evidence="5">
    <location>
        <begin position="569"/>
        <end position="578"/>
    </location>
</feature>
<keyword evidence="2 4" id="KW-0863">Zinc-finger</keyword>
<dbReference type="SMART" id="SM00575">
    <property type="entry name" value="ZnF_PMZ"/>
    <property type="match status" value="1"/>
</dbReference>
<feature type="region of interest" description="Disordered" evidence="5">
    <location>
        <begin position="87"/>
        <end position="120"/>
    </location>
</feature>
<feature type="compositionally biased region" description="Acidic residues" evidence="5">
    <location>
        <begin position="151"/>
        <end position="167"/>
    </location>
</feature>
<feature type="region of interest" description="Disordered" evidence="5">
    <location>
        <begin position="537"/>
        <end position="578"/>
    </location>
</feature>
<dbReference type="AlphaFoldDB" id="B9EXB2"/>
<evidence type="ECO:0000256" key="1">
    <source>
        <dbReference type="ARBA" id="ARBA00022723"/>
    </source>
</evidence>
<dbReference type="EMBL" id="CM000138">
    <property type="protein sequence ID" value="EEE54725.1"/>
    <property type="molecule type" value="Genomic_DNA"/>
</dbReference>
<dbReference type="PROSITE" id="PS50966">
    <property type="entry name" value="ZF_SWIM"/>
    <property type="match status" value="1"/>
</dbReference>
<feature type="region of interest" description="Disordered" evidence="5">
    <location>
        <begin position="135"/>
        <end position="168"/>
    </location>
</feature>
<evidence type="ECO:0000259" key="6">
    <source>
        <dbReference type="PROSITE" id="PS50966"/>
    </source>
</evidence>
<dbReference type="Pfam" id="PF04434">
    <property type="entry name" value="SWIM"/>
    <property type="match status" value="1"/>
</dbReference>
<dbReference type="InterPro" id="IPR004332">
    <property type="entry name" value="Transposase_MuDR"/>
</dbReference>
<organism evidence="7">
    <name type="scientific">Oryza sativa subsp. japonica</name>
    <name type="common">Rice</name>
    <dbReference type="NCBI Taxonomy" id="39947"/>
    <lineage>
        <taxon>Eukaryota</taxon>
        <taxon>Viridiplantae</taxon>
        <taxon>Streptophyta</taxon>
        <taxon>Embryophyta</taxon>
        <taxon>Tracheophyta</taxon>
        <taxon>Spermatophyta</taxon>
        <taxon>Magnoliopsida</taxon>
        <taxon>Liliopsida</taxon>
        <taxon>Poales</taxon>
        <taxon>Poaceae</taxon>
        <taxon>BOP clade</taxon>
        <taxon>Oryzoideae</taxon>
        <taxon>Oryzeae</taxon>
        <taxon>Oryzinae</taxon>
        <taxon>Oryza</taxon>
        <taxon>Oryza sativa</taxon>
    </lineage>
</organism>
<dbReference type="InterPro" id="IPR006564">
    <property type="entry name" value="Znf_PMZ"/>
</dbReference>
<evidence type="ECO:0000256" key="4">
    <source>
        <dbReference type="PROSITE-ProRule" id="PRU00325"/>
    </source>
</evidence>
<reference evidence="7" key="1">
    <citation type="journal article" date="2005" name="PLoS Biol.">
        <title>The genomes of Oryza sativa: a history of duplications.</title>
        <authorList>
            <person name="Yu J."/>
            <person name="Wang J."/>
            <person name="Lin W."/>
            <person name="Li S."/>
            <person name="Li H."/>
            <person name="Zhou J."/>
            <person name="Ni P."/>
            <person name="Dong W."/>
            <person name="Hu S."/>
            <person name="Zeng C."/>
            <person name="Zhang J."/>
            <person name="Zhang Y."/>
            <person name="Li R."/>
            <person name="Xu Z."/>
            <person name="Li S."/>
            <person name="Li X."/>
            <person name="Zheng H."/>
            <person name="Cong L."/>
            <person name="Lin L."/>
            <person name="Yin J."/>
            <person name="Geng J."/>
            <person name="Li G."/>
            <person name="Shi J."/>
            <person name="Liu J."/>
            <person name="Lv H."/>
            <person name="Li J."/>
            <person name="Wang J."/>
            <person name="Deng Y."/>
            <person name="Ran L."/>
            <person name="Shi X."/>
            <person name="Wang X."/>
            <person name="Wu Q."/>
            <person name="Li C."/>
            <person name="Ren X."/>
            <person name="Wang J."/>
            <person name="Wang X."/>
            <person name="Li D."/>
            <person name="Liu D."/>
            <person name="Zhang X."/>
            <person name="Ji Z."/>
            <person name="Zhao W."/>
            <person name="Sun Y."/>
            <person name="Zhang Z."/>
            <person name="Bao J."/>
            <person name="Han Y."/>
            <person name="Dong L."/>
            <person name="Ji J."/>
            <person name="Chen P."/>
            <person name="Wu S."/>
            <person name="Liu J."/>
            <person name="Xiao Y."/>
            <person name="Bu D."/>
            <person name="Tan J."/>
            <person name="Yang L."/>
            <person name="Ye C."/>
            <person name="Zhang J."/>
            <person name="Xu J."/>
            <person name="Zhou Y."/>
            <person name="Yu Y."/>
            <person name="Zhang B."/>
            <person name="Zhuang S."/>
            <person name="Wei H."/>
            <person name="Liu B."/>
            <person name="Lei M."/>
            <person name="Yu H."/>
            <person name="Li Y."/>
            <person name="Xu H."/>
            <person name="Wei S."/>
            <person name="He X."/>
            <person name="Fang L."/>
            <person name="Zhang Z."/>
            <person name="Zhang Y."/>
            <person name="Huang X."/>
            <person name="Su Z."/>
            <person name="Tong W."/>
            <person name="Li J."/>
            <person name="Tong Z."/>
            <person name="Li S."/>
            <person name="Ye J."/>
            <person name="Wang L."/>
            <person name="Fang L."/>
            <person name="Lei T."/>
            <person name="Chen C."/>
            <person name="Chen H."/>
            <person name="Xu Z."/>
            <person name="Li H."/>
            <person name="Huang H."/>
            <person name="Zhang F."/>
            <person name="Xu H."/>
            <person name="Li N."/>
            <person name="Zhao C."/>
            <person name="Li S."/>
            <person name="Dong L."/>
            <person name="Huang Y."/>
            <person name="Li L."/>
            <person name="Xi Y."/>
            <person name="Qi Q."/>
            <person name="Li W."/>
            <person name="Zhang B."/>
            <person name="Hu W."/>
            <person name="Zhang Y."/>
            <person name="Tian X."/>
            <person name="Jiao Y."/>
            <person name="Liang X."/>
            <person name="Jin J."/>
            <person name="Gao L."/>
            <person name="Zheng W."/>
            <person name="Hao B."/>
            <person name="Liu S."/>
            <person name="Wang W."/>
            <person name="Yuan L."/>
            <person name="Cao M."/>
            <person name="McDermott J."/>
            <person name="Samudrala R."/>
            <person name="Wang J."/>
            <person name="Wong G.K."/>
            <person name="Yang H."/>
        </authorList>
    </citation>
    <scope>NUCLEOTIDE SEQUENCE [LARGE SCALE GENOMIC DNA]</scope>
</reference>
<evidence type="ECO:0000256" key="5">
    <source>
        <dbReference type="SAM" id="MobiDB-lite"/>
    </source>
</evidence>
<reference evidence="7" key="2">
    <citation type="submission" date="2008-12" db="EMBL/GenBank/DDBJ databases">
        <title>Improved gene annotation of the rice (Oryza sativa) genomes.</title>
        <authorList>
            <person name="Wang J."/>
            <person name="Li R."/>
            <person name="Fan W."/>
            <person name="Huang Q."/>
            <person name="Zhang J."/>
            <person name="Zhou Y."/>
            <person name="Hu Y."/>
            <person name="Zi S."/>
            <person name="Li J."/>
            <person name="Ni P."/>
            <person name="Zheng H."/>
            <person name="Zhang Y."/>
            <person name="Zhao M."/>
            <person name="Hao Q."/>
            <person name="McDermott J."/>
            <person name="Samudrala R."/>
            <person name="Kristiansen K."/>
            <person name="Wong G.K.-S."/>
        </authorList>
    </citation>
    <scope>NUCLEOTIDE SEQUENCE</scope>
</reference>
<evidence type="ECO:0000256" key="3">
    <source>
        <dbReference type="ARBA" id="ARBA00022833"/>
    </source>
</evidence>
<accession>B9EXB2</accession>
<feature type="domain" description="SWIM-type" evidence="6">
    <location>
        <begin position="347"/>
        <end position="379"/>
    </location>
</feature>
<dbReference type="InterPro" id="IPR007527">
    <property type="entry name" value="Znf_SWIM"/>
</dbReference>
<feature type="compositionally biased region" description="Low complexity" evidence="5">
    <location>
        <begin position="552"/>
        <end position="568"/>
    </location>
</feature>
<keyword evidence="1" id="KW-0479">Metal-binding</keyword>
<dbReference type="PANTHER" id="PTHR31973:SF188">
    <property type="entry name" value="POLYPROTEIN, PUTATIVE-RELATED"/>
    <property type="match status" value="1"/>
</dbReference>
<feature type="region of interest" description="Disordered" evidence="5">
    <location>
        <begin position="466"/>
        <end position="505"/>
    </location>
</feature>
<name>B9EXB2_ORYSJ</name>
<evidence type="ECO:0000313" key="7">
    <source>
        <dbReference type="EMBL" id="EEE54725.1"/>
    </source>
</evidence>
<sequence>MAGEPEMVAKRCPRADSDFLGQKSVGRDVEISSDAILLEALNQYWDVRKLTVQVTVSEGGMPCTQIVSCVEEASTVVPLSVVLPTQESQAKNVPTKKLSKAKDKGSDHAIPNPDPWGEFDEVEYVGMSDEKENYNDLVSDDEANDPKYTPEDDGDEENDEPVDDLEVNDNRGCEPLIHIADVENPRIEVGVTFEDGLCFKRCMRQYAVLKEVELAVPYYEATRYRAYCKAKRCRWRIHASRLPDGRTWQIKKMPYKHRCASTSKLENNCMASNSWVKDRVINKLREDPTIGVAPLKKTLEEKYCNKLGNVMKQLHDKSRNLNYNRHKSQPFVGEVSGVNRDLTTWRHTVDLTKQECSCMEWQLTGLPCRHAISFIGSLREVQLENYVSPYYSVEMFKTAYAKTVPPMPDKSLWEKVDTRFKMWPPILKRSAGRPRTRRFIGVEEGGSGKKRRRYNRCHGFGHLQKTCNEPVYDPDAPPPAPPKPKRVRKKKNNPEHVPNDDNTTIPAAVKLGDLGVAASDQAAVGAVEAVAGAVQALASDQPSGSPRPVTRSKSALLHSSLVHSSPLKANKKKIAKKL</sequence>
<dbReference type="Proteomes" id="UP000007752">
    <property type="component" value="Chromosome 1"/>
</dbReference>
<dbReference type="Pfam" id="PF03108">
    <property type="entry name" value="DBD_Tnp_Mut"/>
    <property type="match status" value="1"/>
</dbReference>